<feature type="transmembrane region" description="Helical" evidence="1">
    <location>
        <begin position="12"/>
        <end position="33"/>
    </location>
</feature>
<name>A0A133XH29_9RHOO</name>
<evidence type="ECO:0008006" key="4">
    <source>
        <dbReference type="Google" id="ProtNLM"/>
    </source>
</evidence>
<comment type="caution">
    <text evidence="2">The sequence shown here is derived from an EMBL/GenBank/DDBJ whole genome shotgun (WGS) entry which is preliminary data.</text>
</comment>
<dbReference type="AlphaFoldDB" id="A0A133XH29"/>
<evidence type="ECO:0000313" key="2">
    <source>
        <dbReference type="EMBL" id="KXB30247.1"/>
    </source>
</evidence>
<dbReference type="Pfam" id="PF07963">
    <property type="entry name" value="N_methyl"/>
    <property type="match status" value="1"/>
</dbReference>
<keyword evidence="3" id="KW-1185">Reference proteome</keyword>
<keyword evidence="1" id="KW-0472">Membrane</keyword>
<accession>A0A133XH29</accession>
<dbReference type="InterPro" id="IPR012902">
    <property type="entry name" value="N_methyl_site"/>
</dbReference>
<organism evidence="2 3">
    <name type="scientific">Dechloromonas denitrificans</name>
    <dbReference type="NCBI Taxonomy" id="281362"/>
    <lineage>
        <taxon>Bacteria</taxon>
        <taxon>Pseudomonadati</taxon>
        <taxon>Pseudomonadota</taxon>
        <taxon>Betaproteobacteria</taxon>
        <taxon>Rhodocyclales</taxon>
        <taxon>Azonexaceae</taxon>
        <taxon>Dechloromonas</taxon>
    </lineage>
</organism>
<reference evidence="2 3" key="1">
    <citation type="submission" date="2015-12" db="EMBL/GenBank/DDBJ databases">
        <title>Nitrous oxide reduction kinetics distinguish bacteria harboring typical versus atypical NosZ.</title>
        <authorList>
            <person name="Yoon S."/>
            <person name="Nissen S."/>
            <person name="Park D."/>
            <person name="Sanford R.A."/>
            <person name="Loeffler F.E."/>
        </authorList>
    </citation>
    <scope>NUCLEOTIDE SEQUENCE [LARGE SCALE GENOMIC DNA]</scope>
    <source>
        <strain evidence="2 3">ATCC BAA-841</strain>
    </source>
</reference>
<evidence type="ECO:0000256" key="1">
    <source>
        <dbReference type="SAM" id="Phobius"/>
    </source>
</evidence>
<proteinExistence type="predicted"/>
<evidence type="ECO:0000313" key="3">
    <source>
        <dbReference type="Proteomes" id="UP000070186"/>
    </source>
</evidence>
<dbReference type="Gene3D" id="3.30.700.10">
    <property type="entry name" value="Glycoprotein, Type 4 Pilin"/>
    <property type="match status" value="1"/>
</dbReference>
<protein>
    <recommendedName>
        <fullName evidence="4">Pilus assembly protein MshD</fullName>
    </recommendedName>
</protein>
<sequence length="151" mass="15985">MSPTERQHGLTLVELIVFIVIVGVALTGVLAVFNETTRRSADPLIRKQAMATAESLMEELQAVHYLCPGGATCASATTANRTALHALDDYHGFTMNGIVAIDGTAIAPLAGYTATVAVINEVLNGRNGKRISITVSRGNESLTLDGWRGAY</sequence>
<keyword evidence="1" id="KW-1133">Transmembrane helix</keyword>
<dbReference type="RefSeq" id="WP_066883685.1">
    <property type="nucleotide sequence ID" value="NZ_LODL01000021.1"/>
</dbReference>
<dbReference type="STRING" id="281362.AT959_12875"/>
<keyword evidence="1" id="KW-0812">Transmembrane</keyword>
<dbReference type="PROSITE" id="PS00409">
    <property type="entry name" value="PROKAR_NTER_METHYL"/>
    <property type="match status" value="1"/>
</dbReference>
<dbReference type="EMBL" id="LODL01000021">
    <property type="protein sequence ID" value="KXB30247.1"/>
    <property type="molecule type" value="Genomic_DNA"/>
</dbReference>
<gene>
    <name evidence="2" type="ORF">AT959_12875</name>
</gene>
<dbReference type="Proteomes" id="UP000070186">
    <property type="component" value="Unassembled WGS sequence"/>
</dbReference>